<evidence type="ECO:0000313" key="1">
    <source>
        <dbReference type="EMBL" id="OEE37257.1"/>
    </source>
</evidence>
<comment type="caution">
    <text evidence="1">The sequence shown here is derived from an EMBL/GenBank/DDBJ whole genome shotgun (WGS) entry which is preliminary data.</text>
</comment>
<gene>
    <name evidence="1" type="ORF">A1QO_03915</name>
</gene>
<accession>A0A1E5BJM7</accession>
<reference evidence="1 2" key="1">
    <citation type="journal article" date="2012" name="Science">
        <title>Ecological populations of bacteria act as socially cohesive units of antibiotic production and resistance.</title>
        <authorList>
            <person name="Cordero O.X."/>
            <person name="Wildschutte H."/>
            <person name="Kirkup B."/>
            <person name="Proehl S."/>
            <person name="Ngo L."/>
            <person name="Hussain F."/>
            <person name="Le Roux F."/>
            <person name="Mincer T."/>
            <person name="Polz M.F."/>
        </authorList>
    </citation>
    <scope>NUCLEOTIDE SEQUENCE [LARGE SCALE GENOMIC DNA]</scope>
    <source>
        <strain evidence="1 2">ZF-129</strain>
    </source>
</reference>
<sequence length="127" mass="14346">MKTTILTLTGLIAISGCTSQLPDESVDKLTFKPNGLAKNLIEVRLINEYKVNEVSLMKYISQTDQLCVQYIASTVTTELSSDIAHRYEVDTYCENYLFEDGQYKFTQLKGIKAVTADNSVIFEELLF</sequence>
<name>A0A1E5BJM7_9VIBR</name>
<evidence type="ECO:0008006" key="3">
    <source>
        <dbReference type="Google" id="ProtNLM"/>
    </source>
</evidence>
<organism evidence="1 2">
    <name type="scientific">Vibrio genomosp. F10 str. ZF-129</name>
    <dbReference type="NCBI Taxonomy" id="1187848"/>
    <lineage>
        <taxon>Bacteria</taxon>
        <taxon>Pseudomonadati</taxon>
        <taxon>Pseudomonadota</taxon>
        <taxon>Gammaproteobacteria</taxon>
        <taxon>Vibrionales</taxon>
        <taxon>Vibrionaceae</taxon>
        <taxon>Vibrio</taxon>
    </lineage>
</organism>
<dbReference type="RefSeq" id="WP_017041734.1">
    <property type="nucleotide sequence ID" value="NZ_AJYQ02000020.1"/>
</dbReference>
<dbReference type="PROSITE" id="PS51257">
    <property type="entry name" value="PROKAR_LIPOPROTEIN"/>
    <property type="match status" value="1"/>
</dbReference>
<dbReference type="EMBL" id="AJYQ02000020">
    <property type="protein sequence ID" value="OEE37257.1"/>
    <property type="molecule type" value="Genomic_DNA"/>
</dbReference>
<dbReference type="AlphaFoldDB" id="A0A1E5BJM7"/>
<dbReference type="Proteomes" id="UP000094741">
    <property type="component" value="Unassembled WGS sequence"/>
</dbReference>
<protein>
    <recommendedName>
        <fullName evidence="3">Lipoprotein</fullName>
    </recommendedName>
</protein>
<proteinExistence type="predicted"/>
<evidence type="ECO:0000313" key="2">
    <source>
        <dbReference type="Proteomes" id="UP000094741"/>
    </source>
</evidence>